<dbReference type="Gene3D" id="3.90.70.10">
    <property type="entry name" value="Cysteine proteinases"/>
    <property type="match status" value="1"/>
</dbReference>
<sequence>MAATRIWHDKLQQATDTATQATKLEFNRAYSEAFEAYVRAGQLYLWLVRNLHDRSPPQKSDSDAHVGTSKDGAALLSSSFRSSLSLELSDAEMRDRLKRSAAKVMQRAEKIKSARNDVRPVDRHALSFEEQSNALAASARIGRLAFPTWTDPADDEFDAGPGIYLDSDPQPALSPTQLENRASYRRPGRRRRDQGAAEGEGNGGIGGLDADGFGRPLRGSDIVQDVVTDCSFVAALEVAAEHDRRWRTRLATAALFPKDPTGSIRPSPNGKYMARLTINGTARRVTFDDSLPCYPDGTLMCATSRTGQQTWPALLEKAYLKVMGGYDFLGSNSSIDLHALTGWIPEHVFLRHAGFQREKMWCRISEAWSKGECMVTTGTGHFGEQASPAYEGLVPSHDYAVLALIERSGRRYALLMNPWSRPIGKRPGLAVPLDEERAILAAQAGHDGQTSDGGFLVTWDDLCSHFDSIYLNWNPERFRHQLSIHSTWKGTGATANPQSVGQNPQFRLSLEPDEKAGAGAGAGIGIDATSTTDETEVWLLLVRHIEGKQSLAPDGEGNYMALHVFEHEDRQHRVYKPRESRRLGSYVDGTHNLVRVKARAPTSSGAGSTAYTVIVSRHGPSSNVSYSLSAYSSARMSLRELPHAHPYHEKVSGSWSGRSAGGNVTHPTFMNNPQYAITISPPPSSSSSSSSSAAAKPAVLCSTAIGTGPLVTTSAGPLTSSSSSSSPSTPATVERGGSAEAAKSSLLVLVESARSLPIQAQLVWSSGSRISHCVEGDLALSSGIYSHGIAVGESTSVQPGTYTLVVSTFQPGQVGPFVLSVECSTPIRIQPIPQEGAGMYARTIRGGWSKARGTAGGPPSSGAYEANPRYRLTVSRPSTFLARLKTVPVQQRLDATATTGHSGGDGDKLGPVDGGDEAGRTSERFRPYINLSLFRLVEPGGGGGGLGREVATSGPYVDHVCGTAIEATRIPEGEYVLVASTYTKGSEADFTIDVYLDRPIELVQIHA</sequence>
<feature type="compositionally biased region" description="Gly residues" evidence="7">
    <location>
        <begin position="198"/>
        <end position="208"/>
    </location>
</feature>
<protein>
    <submittedName>
        <fullName evidence="9">Related to calpain-like protease PalBory</fullName>
    </submittedName>
</protein>
<organism evidence="9 10">
    <name type="scientific">Pseudozyma flocculosa</name>
    <dbReference type="NCBI Taxonomy" id="84751"/>
    <lineage>
        <taxon>Eukaryota</taxon>
        <taxon>Fungi</taxon>
        <taxon>Dikarya</taxon>
        <taxon>Basidiomycota</taxon>
        <taxon>Ustilaginomycotina</taxon>
        <taxon>Ustilaginomycetes</taxon>
        <taxon>Ustilaginales</taxon>
        <taxon>Ustilaginaceae</taxon>
        <taxon>Pseudozyma</taxon>
    </lineage>
</organism>
<feature type="active site" evidence="5 6">
    <location>
        <position position="417"/>
    </location>
</feature>
<evidence type="ECO:0000313" key="10">
    <source>
        <dbReference type="Proteomes" id="UP000323386"/>
    </source>
</evidence>
<reference evidence="9 10" key="1">
    <citation type="submission" date="2018-03" db="EMBL/GenBank/DDBJ databases">
        <authorList>
            <person name="Guldener U."/>
        </authorList>
    </citation>
    <scope>NUCLEOTIDE SEQUENCE [LARGE SCALE GENOMIC DNA]</scope>
    <source>
        <strain evidence="9 10">DAOM196992</strain>
    </source>
</reference>
<evidence type="ECO:0000256" key="7">
    <source>
        <dbReference type="SAM" id="MobiDB-lite"/>
    </source>
</evidence>
<dbReference type="InterPro" id="IPR022683">
    <property type="entry name" value="Calpain_III"/>
</dbReference>
<evidence type="ECO:0000256" key="3">
    <source>
        <dbReference type="ARBA" id="ARBA00022801"/>
    </source>
</evidence>
<dbReference type="SUPFAM" id="SSF49758">
    <property type="entry name" value="Calpain large subunit, middle domain (domain III)"/>
    <property type="match status" value="4"/>
</dbReference>
<dbReference type="PANTHER" id="PTHR46143:SF1">
    <property type="entry name" value="CALPAIN-7"/>
    <property type="match status" value="1"/>
</dbReference>
<dbReference type="Proteomes" id="UP000323386">
    <property type="component" value="Unassembled WGS sequence"/>
</dbReference>
<feature type="region of interest" description="Disordered" evidence="7">
    <location>
        <begin position="673"/>
        <end position="692"/>
    </location>
</feature>
<dbReference type="EMBL" id="OOIP01000001">
    <property type="protein sequence ID" value="SPO34640.1"/>
    <property type="molecule type" value="Genomic_DNA"/>
</dbReference>
<gene>
    <name evidence="9" type="ORF">PSFLO_00111</name>
</gene>
<dbReference type="InterPro" id="IPR038765">
    <property type="entry name" value="Papain-like_cys_pep_sf"/>
</dbReference>
<accession>A0A5C3ES03</accession>
<dbReference type="AlphaFoldDB" id="A0A5C3ES03"/>
<keyword evidence="4 6" id="KW-0788">Thiol protease</keyword>
<dbReference type="SMART" id="SM00230">
    <property type="entry name" value="CysPc"/>
    <property type="match status" value="1"/>
</dbReference>
<evidence type="ECO:0000259" key="8">
    <source>
        <dbReference type="PROSITE" id="PS50203"/>
    </source>
</evidence>
<dbReference type="InterPro" id="IPR022684">
    <property type="entry name" value="Calpain_cysteine_protease"/>
</dbReference>
<feature type="region of interest" description="Disordered" evidence="7">
    <location>
        <begin position="712"/>
        <end position="737"/>
    </location>
</feature>
<keyword evidence="3 6" id="KW-0378">Hydrolase</keyword>
<name>A0A5C3ES03_9BASI</name>
<keyword evidence="2 6" id="KW-0645">Protease</keyword>
<dbReference type="Gene3D" id="2.60.120.380">
    <property type="match status" value="3"/>
</dbReference>
<feature type="active site" evidence="5 6">
    <location>
        <position position="397"/>
    </location>
</feature>
<evidence type="ECO:0000256" key="4">
    <source>
        <dbReference type="ARBA" id="ARBA00022807"/>
    </source>
</evidence>
<dbReference type="PRINTS" id="PR00704">
    <property type="entry name" value="CALPAIN"/>
</dbReference>
<comment type="similarity">
    <text evidence="1">Belongs to the peptidase C2 family. PalB/RIM13 subfamily.</text>
</comment>
<feature type="compositionally biased region" description="Basic residues" evidence="7">
    <location>
        <begin position="183"/>
        <end position="192"/>
    </location>
</feature>
<dbReference type="InterPro" id="IPR001300">
    <property type="entry name" value="Peptidase_C2_calpain_cat"/>
</dbReference>
<dbReference type="Gene3D" id="1.20.58.80">
    <property type="entry name" value="Phosphotransferase system, lactose/cellobiose-type IIA subunit"/>
    <property type="match status" value="1"/>
</dbReference>
<proteinExistence type="inferred from homology"/>
<evidence type="ECO:0000256" key="1">
    <source>
        <dbReference type="ARBA" id="ARBA00010193"/>
    </source>
</evidence>
<dbReference type="SUPFAM" id="SSF116846">
    <property type="entry name" value="MIT domain"/>
    <property type="match status" value="1"/>
</dbReference>
<evidence type="ECO:0000256" key="5">
    <source>
        <dbReference type="PIRSR" id="PIRSR622684-1"/>
    </source>
</evidence>
<dbReference type="SMART" id="SM00720">
    <property type="entry name" value="calpain_III"/>
    <property type="match status" value="2"/>
</dbReference>
<evidence type="ECO:0000256" key="6">
    <source>
        <dbReference type="PROSITE-ProRule" id="PRU00239"/>
    </source>
</evidence>
<dbReference type="OrthoDB" id="167576at2759"/>
<feature type="compositionally biased region" description="Low complexity" evidence="7">
    <location>
        <begin position="712"/>
        <end position="732"/>
    </location>
</feature>
<dbReference type="InterPro" id="IPR036181">
    <property type="entry name" value="MIT_dom_sf"/>
</dbReference>
<dbReference type="SUPFAM" id="SSF54001">
    <property type="entry name" value="Cysteine proteinases"/>
    <property type="match status" value="1"/>
</dbReference>
<feature type="region of interest" description="Disordered" evidence="7">
    <location>
        <begin position="895"/>
        <end position="921"/>
    </location>
</feature>
<evidence type="ECO:0000313" key="9">
    <source>
        <dbReference type="EMBL" id="SPO34640.1"/>
    </source>
</evidence>
<dbReference type="PANTHER" id="PTHR46143">
    <property type="entry name" value="CALPAIN-7"/>
    <property type="match status" value="1"/>
</dbReference>
<dbReference type="GO" id="GO:0004198">
    <property type="term" value="F:calcium-dependent cysteine-type endopeptidase activity"/>
    <property type="evidence" value="ECO:0007669"/>
    <property type="project" value="InterPro"/>
</dbReference>
<evidence type="ECO:0000256" key="2">
    <source>
        <dbReference type="ARBA" id="ARBA00022670"/>
    </source>
</evidence>
<dbReference type="InterPro" id="IPR051297">
    <property type="entry name" value="PalB/RIM13"/>
</dbReference>
<keyword evidence="10" id="KW-1185">Reference proteome</keyword>
<feature type="active site" evidence="5 6">
    <location>
        <position position="230"/>
    </location>
</feature>
<dbReference type="InterPro" id="IPR036213">
    <property type="entry name" value="Calpain_III_sf"/>
</dbReference>
<dbReference type="GO" id="GO:0006508">
    <property type="term" value="P:proteolysis"/>
    <property type="evidence" value="ECO:0007669"/>
    <property type="project" value="UniProtKB-KW"/>
</dbReference>
<dbReference type="PROSITE" id="PS50203">
    <property type="entry name" value="CALPAIN_CAT"/>
    <property type="match status" value="1"/>
</dbReference>
<feature type="region of interest" description="Disordered" evidence="7">
    <location>
        <begin position="157"/>
        <end position="208"/>
    </location>
</feature>
<dbReference type="Pfam" id="PF00648">
    <property type="entry name" value="Peptidase_C2"/>
    <property type="match status" value="1"/>
</dbReference>
<feature type="domain" description="Calpain catalytic" evidence="8">
    <location>
        <begin position="154"/>
        <end position="475"/>
    </location>
</feature>
<feature type="region of interest" description="Disordered" evidence="7">
    <location>
        <begin position="648"/>
        <end position="668"/>
    </location>
</feature>